<dbReference type="Proteomes" id="UP000824782">
    <property type="component" value="Unassembled WGS sequence"/>
</dbReference>
<keyword evidence="1" id="KW-1133">Transmembrane helix</keyword>
<evidence type="ECO:0000313" key="3">
    <source>
        <dbReference type="Proteomes" id="UP000824782"/>
    </source>
</evidence>
<dbReference type="EMBL" id="WNYA01000001">
    <property type="protein sequence ID" value="KAG8593844.1"/>
    <property type="molecule type" value="Genomic_DNA"/>
</dbReference>
<feature type="transmembrane region" description="Helical" evidence="1">
    <location>
        <begin position="36"/>
        <end position="55"/>
    </location>
</feature>
<keyword evidence="1" id="KW-0812">Transmembrane</keyword>
<protein>
    <submittedName>
        <fullName evidence="2">Uncharacterized protein</fullName>
    </submittedName>
</protein>
<feature type="transmembrane region" description="Helical" evidence="1">
    <location>
        <begin position="76"/>
        <end position="96"/>
    </location>
</feature>
<organism evidence="2 3">
    <name type="scientific">Engystomops pustulosus</name>
    <name type="common">Tungara frog</name>
    <name type="synonym">Physalaemus pustulosus</name>
    <dbReference type="NCBI Taxonomy" id="76066"/>
    <lineage>
        <taxon>Eukaryota</taxon>
        <taxon>Metazoa</taxon>
        <taxon>Chordata</taxon>
        <taxon>Craniata</taxon>
        <taxon>Vertebrata</taxon>
        <taxon>Euteleostomi</taxon>
        <taxon>Amphibia</taxon>
        <taxon>Batrachia</taxon>
        <taxon>Anura</taxon>
        <taxon>Neobatrachia</taxon>
        <taxon>Hyloidea</taxon>
        <taxon>Leptodactylidae</taxon>
        <taxon>Leiuperinae</taxon>
        <taxon>Engystomops</taxon>
    </lineage>
</organism>
<name>A0AAV7D8R3_ENGPU</name>
<dbReference type="AlphaFoldDB" id="A0AAV7D8R3"/>
<proteinExistence type="predicted"/>
<reference evidence="2" key="1">
    <citation type="thesis" date="2020" institute="ProQuest LLC" country="789 East Eisenhower Parkway, Ann Arbor, MI, USA">
        <title>Comparative Genomics and Chromosome Evolution.</title>
        <authorList>
            <person name="Mudd A.B."/>
        </authorList>
    </citation>
    <scope>NUCLEOTIDE SEQUENCE</scope>
    <source>
        <strain evidence="2">237g6f4</strain>
        <tissue evidence="2">Blood</tissue>
    </source>
</reference>
<evidence type="ECO:0000313" key="2">
    <source>
        <dbReference type="EMBL" id="KAG8593844.1"/>
    </source>
</evidence>
<accession>A0AAV7D8R3</accession>
<keyword evidence="3" id="KW-1185">Reference proteome</keyword>
<keyword evidence="1" id="KW-0472">Membrane</keyword>
<comment type="caution">
    <text evidence="2">The sequence shown here is derived from an EMBL/GenBank/DDBJ whole genome shotgun (WGS) entry which is preliminary data.</text>
</comment>
<gene>
    <name evidence="2" type="ORF">GDO81_000966</name>
</gene>
<evidence type="ECO:0000256" key="1">
    <source>
        <dbReference type="SAM" id="Phobius"/>
    </source>
</evidence>
<sequence>MLCCLCLSPVHMLGIRPTVPPSLEEGWTVTLAADMQQWTFNPLMFMLILHVLLSYRAHTVLVSPLQDGFIADDRMLYRVLGRVCIIGFGILSRMAITSL</sequence>